<dbReference type="SUPFAM" id="SSF49785">
    <property type="entry name" value="Galactose-binding domain-like"/>
    <property type="match status" value="1"/>
</dbReference>
<dbReference type="EMBL" id="JAKGAS010000005">
    <property type="protein sequence ID" value="MCF2948547.1"/>
    <property type="molecule type" value="Genomic_DNA"/>
</dbReference>
<dbReference type="InterPro" id="IPR039329">
    <property type="entry name" value="SIAE"/>
</dbReference>
<gene>
    <name evidence="4" type="ORF">L0668_10550</name>
</gene>
<dbReference type="SUPFAM" id="SSF52266">
    <property type="entry name" value="SGNH hydrolase"/>
    <property type="match status" value="1"/>
</dbReference>
<dbReference type="Gene3D" id="2.60.40.10">
    <property type="entry name" value="Immunoglobulins"/>
    <property type="match status" value="1"/>
</dbReference>
<evidence type="ECO:0000313" key="5">
    <source>
        <dbReference type="Proteomes" id="UP001521137"/>
    </source>
</evidence>
<dbReference type="PANTHER" id="PTHR22901:SF0">
    <property type="entry name" value="SIALATE O-ACETYLESTERASE"/>
    <property type="match status" value="1"/>
</dbReference>
<dbReference type="InterPro" id="IPR005181">
    <property type="entry name" value="SASA"/>
</dbReference>
<dbReference type="PANTHER" id="PTHR22901">
    <property type="entry name" value="SIALATE O-ACETYLESTERASE"/>
    <property type="match status" value="1"/>
</dbReference>
<proteinExistence type="predicted"/>
<organism evidence="4 5">
    <name type="scientific">Paraglaciecola algarum</name>
    <dbReference type="NCBI Taxonomy" id="3050085"/>
    <lineage>
        <taxon>Bacteria</taxon>
        <taxon>Pseudomonadati</taxon>
        <taxon>Pseudomonadota</taxon>
        <taxon>Gammaproteobacteria</taxon>
        <taxon>Alteromonadales</taxon>
        <taxon>Alteromonadaceae</taxon>
        <taxon>Paraglaciecola</taxon>
    </lineage>
</organism>
<keyword evidence="5" id="KW-1185">Reference proteome</keyword>
<evidence type="ECO:0000313" key="4">
    <source>
        <dbReference type="EMBL" id="MCF2948547.1"/>
    </source>
</evidence>
<evidence type="ECO:0000256" key="1">
    <source>
        <dbReference type="ARBA" id="ARBA00022801"/>
    </source>
</evidence>
<keyword evidence="1" id="KW-0378">Hydrolase</keyword>
<name>A0ABS9D978_9ALTE</name>
<feature type="chain" id="PRO_5047017409" evidence="2">
    <location>
        <begin position="23"/>
        <end position="638"/>
    </location>
</feature>
<feature type="domain" description="Sialate O-acetylesterase" evidence="3">
    <location>
        <begin position="402"/>
        <end position="510"/>
    </location>
</feature>
<dbReference type="InterPro" id="IPR008979">
    <property type="entry name" value="Galactose-bd-like_sf"/>
</dbReference>
<protein>
    <submittedName>
        <fullName evidence="4">Sialate O-acetylesterase</fullName>
    </submittedName>
</protein>
<dbReference type="RefSeq" id="WP_235312417.1">
    <property type="nucleotide sequence ID" value="NZ_JAKGAS010000005.1"/>
</dbReference>
<dbReference type="Gene3D" id="3.40.50.1110">
    <property type="entry name" value="SGNH hydrolase"/>
    <property type="match status" value="2"/>
</dbReference>
<accession>A0ABS9D978</accession>
<comment type="caution">
    <text evidence="4">The sequence shown here is derived from an EMBL/GenBank/DDBJ whole genome shotgun (WGS) entry which is preliminary data.</text>
</comment>
<dbReference type="Proteomes" id="UP001521137">
    <property type="component" value="Unassembled WGS sequence"/>
</dbReference>
<keyword evidence="2" id="KW-0732">Signal</keyword>
<evidence type="ECO:0000256" key="2">
    <source>
        <dbReference type="SAM" id="SignalP"/>
    </source>
</evidence>
<reference evidence="4 5" key="1">
    <citation type="submission" date="2022-01" db="EMBL/GenBank/DDBJ databases">
        <title>Paraglaciecola sp. G1-23.</title>
        <authorList>
            <person name="Jin M.S."/>
            <person name="Han D.M."/>
            <person name="Kim H.M."/>
            <person name="Jeon C.O."/>
        </authorList>
    </citation>
    <scope>NUCLEOTIDE SEQUENCE [LARGE SCALE GENOMIC DNA]</scope>
    <source>
        <strain evidence="4 5">G1-23</strain>
    </source>
</reference>
<sequence length="638" mass="71660">MNKYFKLWIIVACLALVPWANASVKLPSLFSDHMVLQRDKPVLFWGTADANQSVTVSIKGQSVTTVADSKGDWKVHFPATSKSGPLKVTIAADQTIELNDVYFGDVWIAGGQSNMEWKLAWQVDNFEQELLDANYPAIRFFDVPNTVSHQKEKSLPASEWKLANAENAAEFSAVAWFFAKKLHLEENVAVGILESNWGGTPAEAWMDADAAKLVPGYAQRVNEIAKTKNWPTVFAENEKRAELKYSLIGNEQFALDTGAYKTSIDLSDWKPVTVPTTEPITDFVWLRKTFNLSQQPSADLTLHLGHMEQEGLIFINEKLVSKKTGQDSNTSFSIDKSAFKQGENLITLRLVNSWNNKVKLGRSGELMVETSTQKVNLEGQWFYNNTLEQTMPKVNRYSNTASFLYNAMLHPLLPYVSKGVIWYQGESNANEHALYHDLFSAMITNWRTRANNPNLAFLFVQLAAFQQPSDLQPKSGWAYLRDAQRETLALDNTGMAVAIDVGNPNDIHPRNKQDVGHRLWLQAAKKVYGKDVVASGPDYIRHNIQGNELVLTFDVTQSLTTSDGKMPTGFIIAGEDRKFYQADAKIRGNKVVVSSPKIARPKAVRYAWADYPNVNLVNEQQLPAVPFRTDDWTVDTLK</sequence>
<feature type="signal peptide" evidence="2">
    <location>
        <begin position="1"/>
        <end position="22"/>
    </location>
</feature>
<evidence type="ECO:0000259" key="3">
    <source>
        <dbReference type="Pfam" id="PF03629"/>
    </source>
</evidence>
<dbReference type="InterPro" id="IPR013783">
    <property type="entry name" value="Ig-like_fold"/>
</dbReference>
<dbReference type="InterPro" id="IPR036514">
    <property type="entry name" value="SGNH_hydro_sf"/>
</dbReference>
<dbReference type="Pfam" id="PF03629">
    <property type="entry name" value="SASA"/>
    <property type="match status" value="1"/>
</dbReference>